<dbReference type="PANTHER" id="PTHR42057:SF2">
    <property type="entry name" value="F-BOX DOMAIN PROTEIN (AFU_ORTHOLOGUE AFUA_4G00200)-RELATED"/>
    <property type="match status" value="1"/>
</dbReference>
<reference evidence="2 3" key="1">
    <citation type="submission" date="2017-10" db="EMBL/GenBank/DDBJ databases">
        <title>Comparative genomics in systemic dimorphic fungi from Ajellomycetaceae.</title>
        <authorList>
            <person name="Munoz J.F."/>
            <person name="Mcewen J.G."/>
            <person name="Clay O.K."/>
            <person name="Cuomo C.A."/>
        </authorList>
    </citation>
    <scope>NUCLEOTIDE SEQUENCE [LARGE SCALE GENOMIC DNA]</scope>
    <source>
        <strain evidence="2 3">UAMH130</strain>
    </source>
</reference>
<evidence type="ECO:0008006" key="4">
    <source>
        <dbReference type="Google" id="ProtNLM"/>
    </source>
</evidence>
<organism evidence="2 3">
    <name type="scientific">Blastomyces parvus</name>
    <dbReference type="NCBI Taxonomy" id="2060905"/>
    <lineage>
        <taxon>Eukaryota</taxon>
        <taxon>Fungi</taxon>
        <taxon>Dikarya</taxon>
        <taxon>Ascomycota</taxon>
        <taxon>Pezizomycotina</taxon>
        <taxon>Eurotiomycetes</taxon>
        <taxon>Eurotiomycetidae</taxon>
        <taxon>Onygenales</taxon>
        <taxon>Ajellomycetaceae</taxon>
        <taxon>Blastomyces</taxon>
    </lineage>
</organism>
<evidence type="ECO:0000256" key="1">
    <source>
        <dbReference type="SAM" id="MobiDB-lite"/>
    </source>
</evidence>
<dbReference type="InterPro" id="IPR032675">
    <property type="entry name" value="LRR_dom_sf"/>
</dbReference>
<name>A0A2B7WKT7_9EURO</name>
<sequence>MAAVTPQLPTELWARVAFYCDTKTLKSLRLTSWECSSPAARELFREVRLTACDPSCARLEQIRAHERLQQYVNKINLGLRGWSPGLLRKYPALLQEWQTEDEEPILPGRFIKLVESLKMFPNLWNVNVLFDPKCSLEEIYGDAEQYDPFRASMMKLFLSSLTSFPQPPLALGLQNYQNINPQDAETASMLKQVVGNLQSLRLGILNESDEGNGEHDLEYNQPHIFTRELPTVWLQPASATLRHLTLYGTLYFGFYPKLDLRDIHFPNLQSLALGNYAFIHDSQLDWILSHGPTLQRLYMDDCTILYKVGIYNKDQCYLSPTEMWPGTAVNWEGNAKYHARYSKRWHDYFRAFEEGLPELRHFRFGSSPNWWDKSGIPFEMETEIKMGLNEESYLVFCDGYGPSPYMEDWIDPPAEDEDGDDDDKAVRSPECGEEDEDALEALLRKTGQSLNREDPLARRY</sequence>
<dbReference type="PANTHER" id="PTHR42057">
    <property type="entry name" value="F-BOX DOMAIN PROTEIN (AFU_ORTHOLOGUE AFUA_4G00200)"/>
    <property type="match status" value="1"/>
</dbReference>
<dbReference type="Gene3D" id="3.80.10.10">
    <property type="entry name" value="Ribonuclease Inhibitor"/>
    <property type="match status" value="1"/>
</dbReference>
<dbReference type="EMBL" id="PDNC01000151">
    <property type="protein sequence ID" value="PGG97158.1"/>
    <property type="molecule type" value="Genomic_DNA"/>
</dbReference>
<evidence type="ECO:0000313" key="3">
    <source>
        <dbReference type="Proteomes" id="UP000224080"/>
    </source>
</evidence>
<feature type="compositionally biased region" description="Acidic residues" evidence="1">
    <location>
        <begin position="408"/>
        <end position="423"/>
    </location>
</feature>
<dbReference type="AlphaFoldDB" id="A0A2B7WKT7"/>
<keyword evidence="3" id="KW-1185">Reference proteome</keyword>
<protein>
    <recommendedName>
        <fullName evidence="4">F-box domain-containing protein</fullName>
    </recommendedName>
</protein>
<proteinExistence type="predicted"/>
<accession>A0A2B7WKT7</accession>
<gene>
    <name evidence="2" type="ORF">GX51_07464</name>
</gene>
<dbReference type="Proteomes" id="UP000224080">
    <property type="component" value="Unassembled WGS sequence"/>
</dbReference>
<dbReference type="OrthoDB" id="3140657at2759"/>
<evidence type="ECO:0000313" key="2">
    <source>
        <dbReference type="EMBL" id="PGG97158.1"/>
    </source>
</evidence>
<feature type="region of interest" description="Disordered" evidence="1">
    <location>
        <begin position="407"/>
        <end position="460"/>
    </location>
</feature>
<feature type="compositionally biased region" description="Basic and acidic residues" evidence="1">
    <location>
        <begin position="451"/>
        <end position="460"/>
    </location>
</feature>
<dbReference type="SUPFAM" id="SSF52047">
    <property type="entry name" value="RNI-like"/>
    <property type="match status" value="1"/>
</dbReference>
<comment type="caution">
    <text evidence="2">The sequence shown here is derived from an EMBL/GenBank/DDBJ whole genome shotgun (WGS) entry which is preliminary data.</text>
</comment>